<keyword evidence="2" id="KW-0812">Transmembrane</keyword>
<comment type="caution">
    <text evidence="4">The sequence shown here is derived from an EMBL/GenBank/DDBJ whole genome shotgun (WGS) entry which is preliminary data.</text>
</comment>
<keyword evidence="5" id="KW-1185">Reference proteome</keyword>
<reference evidence="5" key="1">
    <citation type="journal article" date="2019" name="Int. J. Syst. Evol. Microbiol.">
        <title>The Global Catalogue of Microorganisms (GCM) 10K type strain sequencing project: providing services to taxonomists for standard genome sequencing and annotation.</title>
        <authorList>
            <consortium name="The Broad Institute Genomics Platform"/>
            <consortium name="The Broad Institute Genome Sequencing Center for Infectious Disease"/>
            <person name="Wu L."/>
            <person name="Ma J."/>
        </authorList>
    </citation>
    <scope>NUCLEOTIDE SEQUENCE [LARGE SCALE GENOMIC DNA]</scope>
    <source>
        <strain evidence="5">JCM 17687</strain>
    </source>
</reference>
<dbReference type="EMBL" id="BAABIW010000010">
    <property type="protein sequence ID" value="GAA5023451.1"/>
    <property type="molecule type" value="Genomic_DNA"/>
</dbReference>
<dbReference type="Pfam" id="PF05257">
    <property type="entry name" value="CHAP"/>
    <property type="match status" value="1"/>
</dbReference>
<evidence type="ECO:0000256" key="1">
    <source>
        <dbReference type="SAM" id="MobiDB-lite"/>
    </source>
</evidence>
<feature type="compositionally biased region" description="Low complexity" evidence="1">
    <location>
        <begin position="30"/>
        <end position="39"/>
    </location>
</feature>
<accession>A0ABP9J7V3</accession>
<dbReference type="InterPro" id="IPR038765">
    <property type="entry name" value="Papain-like_cys_pep_sf"/>
</dbReference>
<dbReference type="SUPFAM" id="SSF54001">
    <property type="entry name" value="Cysteine proteinases"/>
    <property type="match status" value="1"/>
</dbReference>
<keyword evidence="2" id="KW-0472">Membrane</keyword>
<gene>
    <name evidence="4" type="ORF">GCM10023258_14790</name>
</gene>
<evidence type="ECO:0000259" key="3">
    <source>
        <dbReference type="PROSITE" id="PS50911"/>
    </source>
</evidence>
<feature type="domain" description="Peptidase C51" evidence="3">
    <location>
        <begin position="81"/>
        <end position="205"/>
    </location>
</feature>
<proteinExistence type="predicted"/>
<evidence type="ECO:0000256" key="2">
    <source>
        <dbReference type="SAM" id="Phobius"/>
    </source>
</evidence>
<dbReference type="RefSeq" id="WP_345506819.1">
    <property type="nucleotide sequence ID" value="NZ_BAABIW010000010.1"/>
</dbReference>
<feature type="region of interest" description="Disordered" evidence="1">
    <location>
        <begin position="1"/>
        <end position="39"/>
    </location>
</feature>
<dbReference type="Proteomes" id="UP001500427">
    <property type="component" value="Unassembled WGS sequence"/>
</dbReference>
<dbReference type="PROSITE" id="PS50911">
    <property type="entry name" value="CHAP"/>
    <property type="match status" value="1"/>
</dbReference>
<evidence type="ECO:0000313" key="4">
    <source>
        <dbReference type="EMBL" id="GAA5023451.1"/>
    </source>
</evidence>
<evidence type="ECO:0000313" key="5">
    <source>
        <dbReference type="Proteomes" id="UP001500427"/>
    </source>
</evidence>
<feature type="transmembrane region" description="Helical" evidence="2">
    <location>
        <begin position="44"/>
        <end position="64"/>
    </location>
</feature>
<organism evidence="4 5">
    <name type="scientific">Terrabacter aeriphilus</name>
    <dbReference type="NCBI Taxonomy" id="515662"/>
    <lineage>
        <taxon>Bacteria</taxon>
        <taxon>Bacillati</taxon>
        <taxon>Actinomycetota</taxon>
        <taxon>Actinomycetes</taxon>
        <taxon>Micrococcales</taxon>
        <taxon>Intrasporangiaceae</taxon>
        <taxon>Terrabacter</taxon>
    </lineage>
</organism>
<protein>
    <recommendedName>
        <fullName evidence="3">Peptidase C51 domain-containing protein</fullName>
    </recommendedName>
</protein>
<dbReference type="Gene3D" id="3.90.1720.10">
    <property type="entry name" value="endopeptidase domain like (from Nostoc punctiforme)"/>
    <property type="match status" value="1"/>
</dbReference>
<name>A0ABP9J7V3_9MICO</name>
<sequence length="580" mass="59346">MPLATPTPAHAPVRVASQDPHHPDSPRPTPRATTSRRTGRARPLALLLTVIALVASGIGLAGTARSSEWVVLCTGYDPCAGAGYGNAGYQAVRSTSYWRQSTGHNCTNYVAYRLVRNGLPNTKPSTLSGNAYNWGPSFPGQTNDDPAVGAVAWWNTSFSSTGHVAYVEKVVSADEILISEDNWGGDFRWRKVTRTGGRWPNGFIHLRDQAAPVVDVDAYRPVTPVSLLDTRTGVGVAAGKVAGGTSVSVPVAGRAGIPSGVGTALLNVTVTGAASAGYLTAYPSGSAQPASRSVSFPAGTTLREHVPARVGADGRVRLYTSRSTDLVVTVVGWYPTTGHLVSVTPTRVLDTRTGTGVAKVRVPAGGSVDLPLAGRGLVPATGATAVVLDLSATTPSAGGWLTAYPTGSTRPTTAHVRYDAGVDMTGAVLTRLGTGGSVTIHSTAQTDLLVDVLGWVKVGADLVPVPPTRLLDTRSGLGAPTGRVAAGRTVTVPVLGRGGVPTVGVRAVSLTVTPIAPTAATGVTAYPGGTSRPATADVTVGSGRTLVNTVVVPVGADGTVTLHTSASAYLVVDVQAYLKK</sequence>
<keyword evidence="2" id="KW-1133">Transmembrane helix</keyword>
<dbReference type="InterPro" id="IPR007921">
    <property type="entry name" value="CHAP_dom"/>
</dbReference>